<dbReference type="VEuPathDB" id="FungiDB:JI435_425380"/>
<sequence>MLRLGPLWSKEGTAVVSVELEALGKKVGKETLSRVQIRHWQTEVQQDEDKEREVRAKCTLPAYAETAATAQPTEYTRRGHRTGNWAVLACGVMARLGWLGGRAIYQDDS</sequence>
<dbReference type="EMBL" id="CP069023">
    <property type="protein sequence ID" value="QRC90448.1"/>
    <property type="molecule type" value="Genomic_DNA"/>
</dbReference>
<accession>A0A7U2HTQ8</accession>
<reference evidence="2" key="1">
    <citation type="journal article" date="2021" name="BMC Genomics">
        <title>Chromosome-level genome assembly and manually-curated proteome of model necrotroph Parastagonospora nodorum Sn15 reveals a genome-wide trove of candidate effector homologs, and redundancy of virulence-related functions within an accessory chromosome.</title>
        <authorList>
            <person name="Bertazzoni S."/>
            <person name="Jones D.A.B."/>
            <person name="Phan H.T."/>
            <person name="Tan K.-C."/>
            <person name="Hane J.K."/>
        </authorList>
    </citation>
    <scope>NUCLEOTIDE SEQUENCE [LARGE SCALE GENOMIC DNA]</scope>
    <source>
        <strain evidence="2">SN15 / ATCC MYA-4574 / FGSC 10173)</strain>
    </source>
</reference>
<evidence type="ECO:0000313" key="2">
    <source>
        <dbReference type="Proteomes" id="UP000663193"/>
    </source>
</evidence>
<proteinExistence type="predicted"/>
<keyword evidence="2" id="KW-1185">Reference proteome</keyword>
<dbReference type="Proteomes" id="UP000663193">
    <property type="component" value="Chromosome 1"/>
</dbReference>
<dbReference type="AlphaFoldDB" id="A0A7U2HTQ8"/>
<organism evidence="1 2">
    <name type="scientific">Phaeosphaeria nodorum (strain SN15 / ATCC MYA-4574 / FGSC 10173)</name>
    <name type="common">Glume blotch fungus</name>
    <name type="synonym">Parastagonospora nodorum</name>
    <dbReference type="NCBI Taxonomy" id="321614"/>
    <lineage>
        <taxon>Eukaryota</taxon>
        <taxon>Fungi</taxon>
        <taxon>Dikarya</taxon>
        <taxon>Ascomycota</taxon>
        <taxon>Pezizomycotina</taxon>
        <taxon>Dothideomycetes</taxon>
        <taxon>Pleosporomycetidae</taxon>
        <taxon>Pleosporales</taxon>
        <taxon>Pleosporineae</taxon>
        <taxon>Phaeosphaeriaceae</taxon>
        <taxon>Parastagonospora</taxon>
    </lineage>
</organism>
<protein>
    <submittedName>
        <fullName evidence="1">Uncharacterized protein</fullName>
    </submittedName>
</protein>
<gene>
    <name evidence="1" type="ORF">JI435_425380</name>
</gene>
<name>A0A7U2HTQ8_PHANO</name>
<evidence type="ECO:0000313" key="1">
    <source>
        <dbReference type="EMBL" id="QRC90448.1"/>
    </source>
</evidence>